<evidence type="ECO:0000313" key="4">
    <source>
        <dbReference type="Proteomes" id="UP000184069"/>
    </source>
</evidence>
<gene>
    <name evidence="1" type="ORF">BBH99_20560</name>
    <name evidence="2" type="ORF">SAMN05444407_102249</name>
</gene>
<evidence type="ECO:0000313" key="1">
    <source>
        <dbReference type="EMBL" id="OCA78827.1"/>
    </source>
</evidence>
<organism evidence="2 4">
    <name type="scientific">Chryseobacterium contaminans</name>
    <dbReference type="NCBI Taxonomy" id="1423959"/>
    <lineage>
        <taxon>Bacteria</taxon>
        <taxon>Pseudomonadati</taxon>
        <taxon>Bacteroidota</taxon>
        <taxon>Flavobacteriia</taxon>
        <taxon>Flavobacteriales</taxon>
        <taxon>Weeksellaceae</taxon>
        <taxon>Chryseobacterium group</taxon>
        <taxon>Chryseobacterium</taxon>
    </lineage>
</organism>
<reference evidence="1 3" key="1">
    <citation type="submission" date="2016-07" db="EMBL/GenBank/DDBJ databases">
        <authorList>
            <person name="Jeong J.-J."/>
            <person name="Kim D.W."/>
            <person name="Sang M.K."/>
            <person name="Choi I.-G."/>
            <person name="Kim K.D."/>
        </authorList>
    </citation>
    <scope>NUCLEOTIDE SEQUENCE [LARGE SCALE GENOMIC DNA]</scope>
    <source>
        <strain evidence="1 3">C-26</strain>
    </source>
</reference>
<name>A0A1M6XWY6_9FLAO</name>
<evidence type="ECO:0000313" key="2">
    <source>
        <dbReference type="EMBL" id="SHL10335.1"/>
    </source>
</evidence>
<dbReference type="EMBL" id="MAYF01000143">
    <property type="protein sequence ID" value="OCA78827.1"/>
    <property type="molecule type" value="Genomic_DNA"/>
</dbReference>
<accession>A0A1M6XWY6</accession>
<dbReference type="Proteomes" id="UP000184069">
    <property type="component" value="Unassembled WGS sequence"/>
</dbReference>
<protein>
    <submittedName>
        <fullName evidence="2">Uncharacterized protein</fullName>
    </submittedName>
</protein>
<dbReference type="EMBL" id="FRBM01000002">
    <property type="protein sequence ID" value="SHL10335.1"/>
    <property type="molecule type" value="Genomic_DNA"/>
</dbReference>
<proteinExistence type="predicted"/>
<keyword evidence="3" id="KW-1185">Reference proteome</keyword>
<reference evidence="2 4" key="2">
    <citation type="submission" date="2016-11" db="EMBL/GenBank/DDBJ databases">
        <authorList>
            <person name="Jaros S."/>
            <person name="Januszkiewicz K."/>
            <person name="Wedrychowicz H."/>
        </authorList>
    </citation>
    <scope>NUCLEOTIDE SEQUENCE [LARGE SCALE GENOMIC DNA]</scope>
    <source>
        <strain evidence="2 4">DSM 27621</strain>
    </source>
</reference>
<sequence length="70" mass="8119">MGNLYDKIKTLCFLKITQIADKVTDIADVHFIYGHLSKVYEIMMFFNRIIGPIHPINLILVLNIRCTLKP</sequence>
<dbReference type="Proteomes" id="UP000093508">
    <property type="component" value="Unassembled WGS sequence"/>
</dbReference>
<evidence type="ECO:0000313" key="3">
    <source>
        <dbReference type="Proteomes" id="UP000093508"/>
    </source>
</evidence>
<dbReference type="AlphaFoldDB" id="A0A1M6XWY6"/>